<dbReference type="InterPro" id="IPR040523">
    <property type="entry name" value="AsnC_trans_reg2"/>
</dbReference>
<comment type="catalytic activity">
    <reaction evidence="7">
        <text>siroheme + 2 H(+) = 12,18-didecarboxysiroheme + 2 CO2</text>
        <dbReference type="Rhea" id="RHEA:19093"/>
        <dbReference type="ChEBI" id="CHEBI:15378"/>
        <dbReference type="ChEBI" id="CHEBI:16526"/>
        <dbReference type="ChEBI" id="CHEBI:60052"/>
        <dbReference type="ChEBI" id="CHEBI:140497"/>
        <dbReference type="EC" id="4.1.1.111"/>
    </reaction>
</comment>
<comment type="function">
    <text evidence="6">Involved in heme d1 biosynthesis. Catalyzes the decarboxylation of siroheme into didecarboxysiroheme.</text>
</comment>
<dbReference type="RefSeq" id="WP_106671087.1">
    <property type="nucleotide sequence ID" value="NZ_BMFE01000001.1"/>
</dbReference>
<accession>A0A2T1KEE6</accession>
<protein>
    <recommendedName>
        <fullName evidence="5">siroheme decarboxylase</fullName>
        <ecNumber evidence="5">4.1.1.111</ecNumber>
    </recommendedName>
</protein>
<evidence type="ECO:0000256" key="7">
    <source>
        <dbReference type="ARBA" id="ARBA00048470"/>
    </source>
</evidence>
<evidence type="ECO:0000313" key="11">
    <source>
        <dbReference type="Proteomes" id="UP000238385"/>
    </source>
</evidence>
<evidence type="ECO:0000256" key="4">
    <source>
        <dbReference type="ARBA" id="ARBA00023465"/>
    </source>
</evidence>
<dbReference type="EMBL" id="PXNN01000011">
    <property type="protein sequence ID" value="PSF08485.1"/>
    <property type="molecule type" value="Genomic_DNA"/>
</dbReference>
<gene>
    <name evidence="10" type="ORF">C7H08_07300</name>
</gene>
<name>A0A2T1KEE6_9GAMM</name>
<keyword evidence="11" id="KW-1185">Reference proteome</keyword>
<evidence type="ECO:0000256" key="1">
    <source>
        <dbReference type="ARBA" id="ARBA00023239"/>
    </source>
</evidence>
<proteinExistence type="inferred from homology"/>
<comment type="similarity">
    <text evidence="3">Belongs to the Ahb/Nir family.</text>
</comment>
<dbReference type="Pfam" id="PF17805">
    <property type="entry name" value="AsnC_trans_reg2"/>
    <property type="match status" value="1"/>
</dbReference>
<dbReference type="InterPro" id="IPR050684">
    <property type="entry name" value="HTH-Siroheme_Decarb"/>
</dbReference>
<reference evidence="10 11" key="1">
    <citation type="submission" date="2018-03" db="EMBL/GenBank/DDBJ databases">
        <title>Marinobacter brunus sp. nov., a marine bacterium of Gamma-proteobacteria isolated from the surface seawater of the South China Sea.</title>
        <authorList>
            <person name="Cheng H."/>
            <person name="Wu Y.-H."/>
            <person name="Xamxidin M."/>
            <person name="Xu X.-W."/>
        </authorList>
    </citation>
    <scope>NUCLEOTIDE SEQUENCE [LARGE SCALE GENOMIC DNA]</scope>
    <source>
        <strain evidence="10 11">JCM 30472</strain>
    </source>
</reference>
<evidence type="ECO:0000256" key="5">
    <source>
        <dbReference type="ARBA" id="ARBA00023471"/>
    </source>
</evidence>
<dbReference type="Gene3D" id="3.30.70.3460">
    <property type="match status" value="1"/>
</dbReference>
<feature type="domain" description="Siroheme decarboxylase NirL-like HTH" evidence="9">
    <location>
        <begin position="31"/>
        <end position="69"/>
    </location>
</feature>
<dbReference type="PANTHER" id="PTHR43413:SF1">
    <property type="entry name" value="SIROHEME DECARBOXYLASE NIRL SUBUNIT"/>
    <property type="match status" value="1"/>
</dbReference>
<dbReference type="PANTHER" id="PTHR43413">
    <property type="entry name" value="TRANSCRIPTIONAL REGULATOR, ASNC FAMILY"/>
    <property type="match status" value="1"/>
</dbReference>
<dbReference type="AlphaFoldDB" id="A0A2T1KEE6"/>
<evidence type="ECO:0000256" key="6">
    <source>
        <dbReference type="ARBA" id="ARBA00045291"/>
    </source>
</evidence>
<comment type="pathway">
    <text evidence="2">Porphyrin-containing compound metabolism.</text>
</comment>
<feature type="domain" description="Siroheme decarboxylase AsnC-like ligand binding" evidence="8">
    <location>
        <begin position="81"/>
        <end position="167"/>
    </location>
</feature>
<keyword evidence="1" id="KW-0456">Lyase</keyword>
<evidence type="ECO:0000259" key="8">
    <source>
        <dbReference type="Pfam" id="PF17805"/>
    </source>
</evidence>
<dbReference type="EC" id="4.1.1.111" evidence="5"/>
<dbReference type="OrthoDB" id="5568033at2"/>
<sequence>MTLPAVSTRNDYLFTTEAISAWGLLRLREQLEDGLPLTPRPYQTLAERVGLTEQEVMSAISQWQQQGLIKRLGLVVKHRTLGYQANAMVVWNVPDHRVCELGKALAAVPFVTLCYQRPRRLPDWPYNLFCMIHGVTRERVLQQLASLIEDHQLQETTHAVLFSSKAYLQRGGRYVSHC</sequence>
<evidence type="ECO:0000256" key="3">
    <source>
        <dbReference type="ARBA" id="ARBA00023457"/>
    </source>
</evidence>
<comment type="subunit">
    <text evidence="4">Probably forms a complex composed of NirD, NirL, NirG and NirH. All proteins are required for the total conversion of siroheme to didecarboxysiroheme.</text>
</comment>
<evidence type="ECO:0000259" key="9">
    <source>
        <dbReference type="Pfam" id="PF22451"/>
    </source>
</evidence>
<organism evidence="10 11">
    <name type="scientific">Marinobacter halophilus</name>
    <dbReference type="NCBI Taxonomy" id="1323740"/>
    <lineage>
        <taxon>Bacteria</taxon>
        <taxon>Pseudomonadati</taxon>
        <taxon>Pseudomonadota</taxon>
        <taxon>Gammaproteobacteria</taxon>
        <taxon>Pseudomonadales</taxon>
        <taxon>Marinobacteraceae</taxon>
        <taxon>Marinobacter</taxon>
    </lineage>
</organism>
<dbReference type="Pfam" id="PF22451">
    <property type="entry name" value="NirdL-like_HTH"/>
    <property type="match status" value="1"/>
</dbReference>
<evidence type="ECO:0000313" key="10">
    <source>
        <dbReference type="EMBL" id="PSF08485.1"/>
    </source>
</evidence>
<dbReference type="InterPro" id="IPR053953">
    <property type="entry name" value="NirdL-like_HTH"/>
</dbReference>
<comment type="caution">
    <text evidence="10">The sequence shown here is derived from an EMBL/GenBank/DDBJ whole genome shotgun (WGS) entry which is preliminary data.</text>
</comment>
<evidence type="ECO:0000256" key="2">
    <source>
        <dbReference type="ARBA" id="ARBA00023444"/>
    </source>
</evidence>
<dbReference type="Proteomes" id="UP000238385">
    <property type="component" value="Unassembled WGS sequence"/>
</dbReference>
<dbReference type="GO" id="GO:0016829">
    <property type="term" value="F:lyase activity"/>
    <property type="evidence" value="ECO:0007669"/>
    <property type="project" value="UniProtKB-KW"/>
</dbReference>